<evidence type="ECO:0000256" key="1">
    <source>
        <dbReference type="SAM" id="MobiDB-lite"/>
    </source>
</evidence>
<keyword evidence="3" id="KW-1185">Reference proteome</keyword>
<name>A0A8H6TQQ0_MYCCL</name>
<gene>
    <name evidence="2" type="ORF">HMN09_00000600</name>
</gene>
<feature type="region of interest" description="Disordered" evidence="1">
    <location>
        <begin position="171"/>
        <end position="206"/>
    </location>
</feature>
<dbReference type="Proteomes" id="UP000613580">
    <property type="component" value="Unassembled WGS sequence"/>
</dbReference>
<evidence type="ECO:0000313" key="3">
    <source>
        <dbReference type="Proteomes" id="UP000613580"/>
    </source>
</evidence>
<dbReference type="EMBL" id="JACAZE010000001">
    <property type="protein sequence ID" value="KAF7322238.1"/>
    <property type="molecule type" value="Genomic_DNA"/>
</dbReference>
<organism evidence="2 3">
    <name type="scientific">Mycena chlorophos</name>
    <name type="common">Agaric fungus</name>
    <name type="synonym">Agaricus chlorophos</name>
    <dbReference type="NCBI Taxonomy" id="658473"/>
    <lineage>
        <taxon>Eukaryota</taxon>
        <taxon>Fungi</taxon>
        <taxon>Dikarya</taxon>
        <taxon>Basidiomycota</taxon>
        <taxon>Agaricomycotina</taxon>
        <taxon>Agaricomycetes</taxon>
        <taxon>Agaricomycetidae</taxon>
        <taxon>Agaricales</taxon>
        <taxon>Marasmiineae</taxon>
        <taxon>Mycenaceae</taxon>
        <taxon>Mycena</taxon>
    </lineage>
</organism>
<protein>
    <recommendedName>
        <fullName evidence="4">F-box domain-containing protein</fullName>
    </recommendedName>
</protein>
<dbReference type="AlphaFoldDB" id="A0A8H6TQQ0"/>
<evidence type="ECO:0008006" key="4">
    <source>
        <dbReference type="Google" id="ProtNLM"/>
    </source>
</evidence>
<accession>A0A8H6TQQ0</accession>
<comment type="caution">
    <text evidence="2">The sequence shown here is derived from an EMBL/GenBank/DDBJ whole genome shotgun (WGS) entry which is preliminary data.</text>
</comment>
<sequence>MSGSSVQSRWATQLAPDVIGEILLECIPFAEETRFASGAAHSAEPRAMFPISLSHVCREWRQAAVSFKKLWSFLDVDQDATDDATRLEVYLARSGQYPLTIILMYPDSDADPTHNHAILGRLLRESSRWKTFCCDVYGLFDASPRSTGLTHAQWTALTFPELRNVVYLHRRGHSSSDSDEDDDEEEDTDEDDSSHESEGTDEEIEVDQANDTGALVEPDPPFEKLLQSLPGKVAAQLLRFYSYCTNDEYEDEMLIHLSRATRIRCAFISTHKHFWGTEPGDLYLNLPHVEYAMFATGDSDRTPNRSFLFRNELPNLCGLNLRVGREGRDVFTLYEGVPMPGYLAKLVVLRLCGWIIVTDDALTQIIDALSSLVDFTIEIRESRDVNIAHFAHLLTPEVPVIRLPRLQHLRLMLNHELPNDTLLPMLAARFTAPAEAAYARLRSFAFYDTVYTDYDDSIGSGIRLTNNRALIRHLEQVKAQNGWNIQTVELEGELWLEPLNGEFMLDI</sequence>
<reference evidence="2" key="1">
    <citation type="submission" date="2020-05" db="EMBL/GenBank/DDBJ databases">
        <title>Mycena genomes resolve the evolution of fungal bioluminescence.</title>
        <authorList>
            <person name="Tsai I.J."/>
        </authorList>
    </citation>
    <scope>NUCLEOTIDE SEQUENCE</scope>
    <source>
        <strain evidence="2">110903Hualien_Pintung</strain>
    </source>
</reference>
<proteinExistence type="predicted"/>
<feature type="compositionally biased region" description="Acidic residues" evidence="1">
    <location>
        <begin position="177"/>
        <end position="206"/>
    </location>
</feature>
<evidence type="ECO:0000313" key="2">
    <source>
        <dbReference type="EMBL" id="KAF7322238.1"/>
    </source>
</evidence>
<dbReference type="OrthoDB" id="3046363at2759"/>